<dbReference type="InterPro" id="IPR022803">
    <property type="entry name" value="Ribosomal_uL5_dom_sf"/>
</dbReference>
<name>A0A386AY08_9CHLO</name>
<evidence type="ECO:0000256" key="10">
    <source>
        <dbReference type="RuleBase" id="RU003930"/>
    </source>
</evidence>
<geneLocation type="chloroplast" evidence="13"/>
<sequence>MEHYTSDDYISNVRSKESASKLRDIQYSNSYQIPKLKKIVLNRGLGDASQNTKVLESSLQEFQKITGQKALIHYSKKSIAGFHLRKKMPVGVAVTLRRNFMYGFLDRLINLALPRIRDFPGLPLQSFDGCGNYNFGLDEQLMFPEIHYDQIQQIRGMDIAIVTTAKNDREGFALLQAFGFPFQQSSIKDTTLYFKNS</sequence>
<proteinExistence type="inferred from homology"/>
<gene>
    <name evidence="9 13" type="primary">rpl5</name>
</gene>
<protein>
    <recommendedName>
        <fullName evidence="8 9">Large ribosomal subunit protein uL5c</fullName>
    </recommendedName>
</protein>
<evidence type="ECO:0000256" key="1">
    <source>
        <dbReference type="ARBA" id="ARBA00003898"/>
    </source>
</evidence>
<evidence type="ECO:0000259" key="11">
    <source>
        <dbReference type="Pfam" id="PF00281"/>
    </source>
</evidence>
<dbReference type="InterPro" id="IPR020930">
    <property type="entry name" value="Ribosomal_uL5_bac-type"/>
</dbReference>
<dbReference type="Gene3D" id="3.30.1440.10">
    <property type="match status" value="1"/>
</dbReference>
<organism evidence="13">
    <name type="scientific">Pseudochlorodesmis sp. HV01306a</name>
    <dbReference type="NCBI Taxonomy" id="2358488"/>
    <lineage>
        <taxon>Eukaryota</taxon>
        <taxon>Viridiplantae</taxon>
        <taxon>Chlorophyta</taxon>
        <taxon>core chlorophytes</taxon>
        <taxon>Ulvophyceae</taxon>
        <taxon>TCBD clade</taxon>
        <taxon>Bryopsidales</taxon>
        <taxon>Bryopsidineae</taxon>
        <taxon>Bryopsidaceae</taxon>
        <taxon>Pseudochlorodesmis</taxon>
    </lineage>
</organism>
<reference evidence="13" key="1">
    <citation type="submission" date="2018-07" db="EMBL/GenBank/DDBJ databases">
        <authorList>
            <person name="Quirk P.G."/>
            <person name="Krulwich T.A."/>
        </authorList>
    </citation>
    <scope>NUCLEOTIDE SEQUENCE</scope>
</reference>
<dbReference type="Pfam" id="PF00281">
    <property type="entry name" value="Ribosomal_L5"/>
    <property type="match status" value="1"/>
</dbReference>
<dbReference type="InterPro" id="IPR031309">
    <property type="entry name" value="Ribosomal_uL5_C"/>
</dbReference>
<dbReference type="GO" id="GO:0009507">
    <property type="term" value="C:chloroplast"/>
    <property type="evidence" value="ECO:0007669"/>
    <property type="project" value="UniProtKB-SubCell"/>
</dbReference>
<dbReference type="PANTHER" id="PTHR11994">
    <property type="entry name" value="60S RIBOSOMAL PROTEIN L11-RELATED"/>
    <property type="match status" value="1"/>
</dbReference>
<keyword evidence="13" id="KW-0934">Plastid</keyword>
<dbReference type="SUPFAM" id="SSF55282">
    <property type="entry name" value="RL5-like"/>
    <property type="match status" value="1"/>
</dbReference>
<evidence type="ECO:0000256" key="7">
    <source>
        <dbReference type="ARBA" id="ARBA00023274"/>
    </source>
</evidence>
<dbReference type="InterPro" id="IPR031310">
    <property type="entry name" value="Ribosomal_uL5_N"/>
</dbReference>
<dbReference type="GO" id="GO:0005840">
    <property type="term" value="C:ribosome"/>
    <property type="evidence" value="ECO:0007669"/>
    <property type="project" value="UniProtKB-KW"/>
</dbReference>
<comment type="subcellular location">
    <subcellularLocation>
        <location evidence="2 9">Plastid</location>
        <location evidence="2 9">Chloroplast</location>
    </subcellularLocation>
</comment>
<dbReference type="NCBIfam" id="NF000585">
    <property type="entry name" value="PRK00010.1"/>
    <property type="match status" value="1"/>
</dbReference>
<dbReference type="InterPro" id="IPR002132">
    <property type="entry name" value="Ribosomal_uL5"/>
</dbReference>
<feature type="domain" description="Large ribosomal subunit protein uL5 C-terminal" evidence="12">
    <location>
        <begin position="89"/>
        <end position="182"/>
    </location>
</feature>
<comment type="similarity">
    <text evidence="3 9 10">Belongs to the universal ribosomal protein uL5 family.</text>
</comment>
<dbReference type="PIRSF" id="PIRSF002161">
    <property type="entry name" value="Ribosomal_L5"/>
    <property type="match status" value="1"/>
</dbReference>
<keyword evidence="9" id="KW-0699">rRNA-binding</keyword>
<dbReference type="FunFam" id="3.30.1440.10:FF:000001">
    <property type="entry name" value="50S ribosomal protein L5"/>
    <property type="match status" value="1"/>
</dbReference>
<evidence type="ECO:0000256" key="5">
    <source>
        <dbReference type="ARBA" id="ARBA00022528"/>
    </source>
</evidence>
<dbReference type="GO" id="GO:0019843">
    <property type="term" value="F:rRNA binding"/>
    <property type="evidence" value="ECO:0007669"/>
    <property type="project" value="UniProtKB-UniRule"/>
</dbReference>
<dbReference type="GO" id="GO:0003735">
    <property type="term" value="F:structural constituent of ribosome"/>
    <property type="evidence" value="ECO:0007669"/>
    <property type="project" value="InterPro"/>
</dbReference>
<dbReference type="GO" id="GO:0006412">
    <property type="term" value="P:translation"/>
    <property type="evidence" value="ECO:0007669"/>
    <property type="project" value="UniProtKB-UniRule"/>
</dbReference>
<keyword evidence="9" id="KW-0694">RNA-binding</keyword>
<evidence type="ECO:0000256" key="9">
    <source>
        <dbReference type="HAMAP-Rule" id="MF_01333"/>
    </source>
</evidence>
<evidence type="ECO:0000259" key="12">
    <source>
        <dbReference type="Pfam" id="PF00673"/>
    </source>
</evidence>
<dbReference type="EMBL" id="MH591094">
    <property type="protein sequence ID" value="AYC64319.1"/>
    <property type="molecule type" value="Genomic_DNA"/>
</dbReference>
<feature type="domain" description="Large ribosomal subunit protein uL5 N-terminal" evidence="11">
    <location>
        <begin position="29"/>
        <end position="85"/>
    </location>
</feature>
<comment type="subunit">
    <text evidence="4 9">Part of the 50S ribosomal subunit; contacts the 5S rRNA.</text>
</comment>
<evidence type="ECO:0000256" key="3">
    <source>
        <dbReference type="ARBA" id="ARBA00008553"/>
    </source>
</evidence>
<evidence type="ECO:0000256" key="4">
    <source>
        <dbReference type="ARBA" id="ARBA00011505"/>
    </source>
</evidence>
<keyword evidence="6 9" id="KW-0689">Ribosomal protein</keyword>
<keyword evidence="7 9" id="KW-0687">Ribonucleoprotein</keyword>
<evidence type="ECO:0000256" key="8">
    <source>
        <dbReference type="ARBA" id="ARBA00035210"/>
    </source>
</evidence>
<reference evidence="13" key="2">
    <citation type="journal article" date="2019" name="Mol. Phylogenet. Evol.">
        <title>Reassessment of the classification of bryopsidales (chlorophyta) based on chloroplast phylogenomic analyses.</title>
        <authorList>
            <person name="Cremen M.C."/>
            <person name="Leliaert F."/>
            <person name="West J."/>
            <person name="Lam D.W."/>
            <person name="Shimada S."/>
            <person name="Lopez-Bautista J.M."/>
            <person name="Verbruggen H."/>
        </authorList>
    </citation>
    <scope>NUCLEOTIDE SEQUENCE</scope>
</reference>
<dbReference type="Pfam" id="PF00673">
    <property type="entry name" value="Ribosomal_L5_C"/>
    <property type="match status" value="1"/>
</dbReference>
<dbReference type="GO" id="GO:1990904">
    <property type="term" value="C:ribonucleoprotein complex"/>
    <property type="evidence" value="ECO:0007669"/>
    <property type="project" value="UniProtKB-KW"/>
</dbReference>
<keyword evidence="5 13" id="KW-0150">Chloroplast</keyword>
<comment type="function">
    <text evidence="1 9">Binds 5S rRNA, forms part of the central protuberance of the 50S subunit.</text>
</comment>
<evidence type="ECO:0000256" key="2">
    <source>
        <dbReference type="ARBA" id="ARBA00004229"/>
    </source>
</evidence>
<dbReference type="AlphaFoldDB" id="A0A386AY08"/>
<accession>A0A386AY08</accession>
<evidence type="ECO:0000313" key="13">
    <source>
        <dbReference type="EMBL" id="AYC64319.1"/>
    </source>
</evidence>
<dbReference type="HAMAP" id="MF_01333_B">
    <property type="entry name" value="Ribosomal_uL5_B"/>
    <property type="match status" value="1"/>
</dbReference>
<evidence type="ECO:0000256" key="6">
    <source>
        <dbReference type="ARBA" id="ARBA00022980"/>
    </source>
</evidence>